<dbReference type="InterPro" id="IPR001647">
    <property type="entry name" value="HTH_TetR"/>
</dbReference>
<dbReference type="SUPFAM" id="SSF46689">
    <property type="entry name" value="Homeodomain-like"/>
    <property type="match status" value="1"/>
</dbReference>
<name>X0YWW2_9ZZZZ</name>
<dbReference type="PRINTS" id="PR00455">
    <property type="entry name" value="HTHTETR"/>
</dbReference>
<evidence type="ECO:0000256" key="1">
    <source>
        <dbReference type="ARBA" id="ARBA00023125"/>
    </source>
</evidence>
<feature type="domain" description="HTH tetR-type" evidence="2">
    <location>
        <begin position="6"/>
        <end position="66"/>
    </location>
</feature>
<dbReference type="PROSITE" id="PS50977">
    <property type="entry name" value="HTH_TETR_2"/>
    <property type="match status" value="1"/>
</dbReference>
<dbReference type="PANTHER" id="PTHR43479:SF11">
    <property type="entry name" value="ACREF_ENVCD OPERON REPRESSOR-RELATED"/>
    <property type="match status" value="1"/>
</dbReference>
<dbReference type="AlphaFoldDB" id="X0YWW2"/>
<reference evidence="3" key="1">
    <citation type="journal article" date="2014" name="Front. Microbiol.">
        <title>High frequency of phylogenetically diverse reductive dehalogenase-homologous genes in deep subseafloor sedimentary metagenomes.</title>
        <authorList>
            <person name="Kawai M."/>
            <person name="Futagami T."/>
            <person name="Toyoda A."/>
            <person name="Takaki Y."/>
            <person name="Nishi S."/>
            <person name="Hori S."/>
            <person name="Arai W."/>
            <person name="Tsubouchi T."/>
            <person name="Morono Y."/>
            <person name="Uchiyama I."/>
            <person name="Ito T."/>
            <person name="Fujiyama A."/>
            <person name="Inagaki F."/>
            <person name="Takami H."/>
        </authorList>
    </citation>
    <scope>NUCLEOTIDE SEQUENCE</scope>
    <source>
        <strain evidence="3">Expedition CK06-06</strain>
    </source>
</reference>
<evidence type="ECO:0000259" key="2">
    <source>
        <dbReference type="PROSITE" id="PS50977"/>
    </source>
</evidence>
<sequence>MQVLKENVKEKIYQAAIEEFYKKGFLKAKMQDIAKKAGISVGLTYSYYNNKEDLFAAIVGPIYKEIIQPMENEEGRDSEIGDPSNLFEQESVFLLQLLRQKREIFLILIDRSKGTRFEKAKEQIINVTKEHIKRQLSPKVNSQIFKIDEAFYHILANNFIEGLLEIARHYQGSQWAENMLKMLTHQFFYGVSGFHR</sequence>
<dbReference type="InterPro" id="IPR009057">
    <property type="entry name" value="Homeodomain-like_sf"/>
</dbReference>
<proteinExistence type="predicted"/>
<dbReference type="Gene3D" id="1.10.357.10">
    <property type="entry name" value="Tetracycline Repressor, domain 2"/>
    <property type="match status" value="1"/>
</dbReference>
<gene>
    <name evidence="3" type="ORF">S01H4_00040</name>
</gene>
<protein>
    <recommendedName>
        <fullName evidence="2">HTH tetR-type domain-containing protein</fullName>
    </recommendedName>
</protein>
<dbReference type="Pfam" id="PF00440">
    <property type="entry name" value="TetR_N"/>
    <property type="match status" value="1"/>
</dbReference>
<evidence type="ECO:0000313" key="3">
    <source>
        <dbReference type="EMBL" id="GAG60710.1"/>
    </source>
</evidence>
<comment type="caution">
    <text evidence="3">The sequence shown here is derived from an EMBL/GenBank/DDBJ whole genome shotgun (WGS) entry which is preliminary data.</text>
</comment>
<dbReference type="GO" id="GO:0003677">
    <property type="term" value="F:DNA binding"/>
    <property type="evidence" value="ECO:0007669"/>
    <property type="project" value="UniProtKB-KW"/>
</dbReference>
<accession>X0YWW2</accession>
<dbReference type="PANTHER" id="PTHR43479">
    <property type="entry name" value="ACREF/ENVCD OPERON REPRESSOR-RELATED"/>
    <property type="match status" value="1"/>
</dbReference>
<dbReference type="EMBL" id="BART01000004">
    <property type="protein sequence ID" value="GAG60710.1"/>
    <property type="molecule type" value="Genomic_DNA"/>
</dbReference>
<organism evidence="3">
    <name type="scientific">marine sediment metagenome</name>
    <dbReference type="NCBI Taxonomy" id="412755"/>
    <lineage>
        <taxon>unclassified sequences</taxon>
        <taxon>metagenomes</taxon>
        <taxon>ecological metagenomes</taxon>
    </lineage>
</organism>
<dbReference type="InterPro" id="IPR050624">
    <property type="entry name" value="HTH-type_Tx_Regulator"/>
</dbReference>
<keyword evidence="1" id="KW-0238">DNA-binding</keyword>